<proteinExistence type="predicted"/>
<dbReference type="EMBL" id="GBXM01054387">
    <property type="protein sequence ID" value="JAH54190.1"/>
    <property type="molecule type" value="Transcribed_RNA"/>
</dbReference>
<accession>A0A0E9TMT2</accession>
<name>A0A0E9TMT2_ANGAN</name>
<reference evidence="1" key="2">
    <citation type="journal article" date="2015" name="Fish Shellfish Immunol.">
        <title>Early steps in the European eel (Anguilla anguilla)-Vibrio vulnificus interaction in the gills: Role of the RtxA13 toxin.</title>
        <authorList>
            <person name="Callol A."/>
            <person name="Pajuelo D."/>
            <person name="Ebbesson L."/>
            <person name="Teles M."/>
            <person name="MacKenzie S."/>
            <person name="Amaro C."/>
        </authorList>
    </citation>
    <scope>NUCLEOTIDE SEQUENCE</scope>
</reference>
<reference evidence="1" key="1">
    <citation type="submission" date="2014-11" db="EMBL/GenBank/DDBJ databases">
        <authorList>
            <person name="Amaro Gonzalez C."/>
        </authorList>
    </citation>
    <scope>NUCLEOTIDE SEQUENCE</scope>
</reference>
<sequence>MPSFLNDNFHLKLKWSALSIRVY</sequence>
<dbReference type="AlphaFoldDB" id="A0A0E9TMT2"/>
<evidence type="ECO:0000313" key="1">
    <source>
        <dbReference type="EMBL" id="JAH54190.1"/>
    </source>
</evidence>
<protein>
    <submittedName>
        <fullName evidence="1">Uncharacterized protein</fullName>
    </submittedName>
</protein>
<organism evidence="1">
    <name type="scientific">Anguilla anguilla</name>
    <name type="common">European freshwater eel</name>
    <name type="synonym">Muraena anguilla</name>
    <dbReference type="NCBI Taxonomy" id="7936"/>
    <lineage>
        <taxon>Eukaryota</taxon>
        <taxon>Metazoa</taxon>
        <taxon>Chordata</taxon>
        <taxon>Craniata</taxon>
        <taxon>Vertebrata</taxon>
        <taxon>Euteleostomi</taxon>
        <taxon>Actinopterygii</taxon>
        <taxon>Neopterygii</taxon>
        <taxon>Teleostei</taxon>
        <taxon>Anguilliformes</taxon>
        <taxon>Anguillidae</taxon>
        <taxon>Anguilla</taxon>
    </lineage>
</organism>